<proteinExistence type="predicted"/>
<dbReference type="VEuPathDB" id="VectorBase:ISCI020233"/>
<dbReference type="VEuPathDB" id="VectorBase:ISCW020233"/>
<accession>B7Q1M6</accession>
<dbReference type="Proteomes" id="UP000001555">
    <property type="component" value="Unassembled WGS sequence"/>
</dbReference>
<dbReference type="HOGENOM" id="CLU_2429521_0_0_1"/>
<sequence>MVAVLQAEVAREEVMAEALDGKREEVEALGGKPEVAEALEVAGKPVEVVALEAGLREEVVAPVVGKLEVALLPVAAMEAVGVWEEEPNMFT</sequence>
<reference evidence="1 3" key="1">
    <citation type="submission" date="2008-03" db="EMBL/GenBank/DDBJ databases">
        <title>Annotation of Ixodes scapularis.</title>
        <authorList>
            <consortium name="Ixodes scapularis Genome Project Consortium"/>
            <person name="Caler E."/>
            <person name="Hannick L.I."/>
            <person name="Bidwell S."/>
            <person name="Joardar V."/>
            <person name="Thiagarajan M."/>
            <person name="Amedeo P."/>
            <person name="Galinsky K.J."/>
            <person name="Schobel S."/>
            <person name="Inman J."/>
            <person name="Hostetler J."/>
            <person name="Miller J."/>
            <person name="Hammond M."/>
            <person name="Megy K."/>
            <person name="Lawson D."/>
            <person name="Kodira C."/>
            <person name="Sutton G."/>
            <person name="Meyer J."/>
            <person name="Hill C.A."/>
            <person name="Birren B."/>
            <person name="Nene V."/>
            <person name="Collins F."/>
            <person name="Alarcon-Chaidez F."/>
            <person name="Wikel S."/>
            <person name="Strausberg R."/>
        </authorList>
    </citation>
    <scope>NUCLEOTIDE SEQUENCE [LARGE SCALE GENOMIC DNA]</scope>
    <source>
        <strain evidence="3">Wikel</strain>
        <strain evidence="1">Wikel colony</strain>
    </source>
</reference>
<dbReference type="EMBL" id="ABJB010086223">
    <property type="status" value="NOT_ANNOTATED_CDS"/>
    <property type="molecule type" value="Genomic_DNA"/>
</dbReference>
<dbReference type="EnsemblMetazoa" id="ISCW020233-RA">
    <property type="protein sequence ID" value="ISCW020233-PA"/>
    <property type="gene ID" value="ISCW020233"/>
</dbReference>
<name>B7Q1M6_IXOSC</name>
<keyword evidence="3" id="KW-1185">Reference proteome</keyword>
<dbReference type="AlphaFoldDB" id="B7Q1M6"/>
<evidence type="ECO:0000313" key="1">
    <source>
        <dbReference type="EMBL" id="EEC12741.1"/>
    </source>
</evidence>
<evidence type="ECO:0000313" key="2">
    <source>
        <dbReference type="EnsemblMetazoa" id="ISCW020233-PA"/>
    </source>
</evidence>
<protein>
    <submittedName>
        <fullName evidence="1 2">Uncharacterized protein</fullName>
    </submittedName>
</protein>
<gene>
    <name evidence="1" type="ORF">IscW_ISCW020233</name>
</gene>
<dbReference type="InParanoid" id="B7Q1M6"/>
<dbReference type="PaxDb" id="6945-B7Q1M6"/>
<dbReference type="EMBL" id="DS838300">
    <property type="protein sequence ID" value="EEC12741.1"/>
    <property type="molecule type" value="Genomic_DNA"/>
</dbReference>
<reference evidence="2" key="2">
    <citation type="submission" date="2020-05" db="UniProtKB">
        <authorList>
            <consortium name="EnsemblMetazoa"/>
        </authorList>
    </citation>
    <scope>IDENTIFICATION</scope>
    <source>
        <strain evidence="2">wikel</strain>
    </source>
</reference>
<evidence type="ECO:0000313" key="3">
    <source>
        <dbReference type="Proteomes" id="UP000001555"/>
    </source>
</evidence>
<organism>
    <name type="scientific">Ixodes scapularis</name>
    <name type="common">Black-legged tick</name>
    <name type="synonym">Deer tick</name>
    <dbReference type="NCBI Taxonomy" id="6945"/>
    <lineage>
        <taxon>Eukaryota</taxon>
        <taxon>Metazoa</taxon>
        <taxon>Ecdysozoa</taxon>
        <taxon>Arthropoda</taxon>
        <taxon>Chelicerata</taxon>
        <taxon>Arachnida</taxon>
        <taxon>Acari</taxon>
        <taxon>Parasitiformes</taxon>
        <taxon>Ixodida</taxon>
        <taxon>Ixodoidea</taxon>
        <taxon>Ixodidae</taxon>
        <taxon>Ixodinae</taxon>
        <taxon>Ixodes</taxon>
    </lineage>
</organism>